<evidence type="ECO:0000313" key="2">
    <source>
        <dbReference type="Proteomes" id="UP000356253"/>
    </source>
</evidence>
<sequence length="246" mass="27905">MRNFNEKPKVKSSRIYFQLGLIIALASALFFIEHSTKKVSYEANKVDHDTFKIEEAYHEKIIVEKEKKVPEKQAKTSKPKEPTLKFKKVDNITEIFEPSDSSNQDLNVDSLENPEDGDIEVPTITIDDSPRNLNTVSEVPVFPGCEKYATKQERIECFSDHVAKLVHRKFDGSLGSELGLQGEQRIYVQFTVNKNGDIIDVKANSKSKELRKEAERVARLLPSMMPGKQNGQPVNVVYSLPIVLKL</sequence>
<dbReference type="EMBL" id="CABVMM010000007">
    <property type="protein sequence ID" value="VVV00738.1"/>
    <property type="molecule type" value="Genomic_DNA"/>
</dbReference>
<comment type="caution">
    <text evidence="1">The sequence shown here is derived from an EMBL/GenBank/DDBJ whole genome shotgun (WGS) entry which is preliminary data.</text>
</comment>
<keyword evidence="2" id="KW-1185">Reference proteome</keyword>
<gene>
    <name evidence="1" type="ORF">FVB9532_02013</name>
</gene>
<proteinExistence type="predicted"/>
<evidence type="ECO:0000313" key="1">
    <source>
        <dbReference type="EMBL" id="VVV00738.1"/>
    </source>
</evidence>
<accession>A0AC61Y8L2</accession>
<dbReference type="Proteomes" id="UP000356253">
    <property type="component" value="Unassembled WGS sequence"/>
</dbReference>
<protein>
    <submittedName>
        <fullName evidence="1">Uncharacterized protein</fullName>
    </submittedName>
</protein>
<name>A0AC61Y8L2_9FLAO</name>
<organism evidence="1 2">
    <name type="scientific">Mesonia oceanica</name>
    <dbReference type="NCBI Taxonomy" id="2687242"/>
    <lineage>
        <taxon>Bacteria</taxon>
        <taxon>Pseudomonadati</taxon>
        <taxon>Bacteroidota</taxon>
        <taxon>Flavobacteriia</taxon>
        <taxon>Flavobacteriales</taxon>
        <taxon>Flavobacteriaceae</taxon>
        <taxon>Mesonia</taxon>
    </lineage>
</organism>
<reference evidence="1" key="1">
    <citation type="submission" date="2019-09" db="EMBL/GenBank/DDBJ databases">
        <authorList>
            <person name="Rodrigo-Torres L."/>
            <person name="Arahal R. D."/>
            <person name="Lucena T."/>
        </authorList>
    </citation>
    <scope>NUCLEOTIDE SEQUENCE</scope>
    <source>
        <strain evidence="1">ISS653</strain>
    </source>
</reference>